<name>A0A1H7R426_9GAMM</name>
<reference evidence="3" key="1">
    <citation type="submission" date="2016-10" db="EMBL/GenBank/DDBJ databases">
        <authorList>
            <person name="Varghese N."/>
            <person name="Submissions S."/>
        </authorList>
    </citation>
    <scope>NUCLEOTIDE SEQUENCE [LARGE SCALE GENOMIC DNA]</scope>
    <source>
        <strain evidence="3">DSM 241</strain>
    </source>
</reference>
<dbReference type="STRING" id="1396821.SAMN05444515_12051"/>
<dbReference type="Proteomes" id="UP000199256">
    <property type="component" value="Unassembled WGS sequence"/>
</dbReference>
<dbReference type="GO" id="GO:0016779">
    <property type="term" value="F:nucleotidyltransferase activity"/>
    <property type="evidence" value="ECO:0007669"/>
    <property type="project" value="InterPro"/>
</dbReference>
<dbReference type="OrthoDB" id="14556at2"/>
<dbReference type="Pfam" id="PF01909">
    <property type="entry name" value="NTP_transf_2"/>
    <property type="match status" value="1"/>
</dbReference>
<keyword evidence="2" id="KW-0808">Transferase</keyword>
<dbReference type="EMBL" id="FOAA01000020">
    <property type="protein sequence ID" value="SEL54991.1"/>
    <property type="molecule type" value="Genomic_DNA"/>
</dbReference>
<protein>
    <submittedName>
        <fullName evidence="2">Nucleotidyltransferase domain-containing protein</fullName>
    </submittedName>
</protein>
<dbReference type="InterPro" id="IPR043519">
    <property type="entry name" value="NT_sf"/>
</dbReference>
<dbReference type="AlphaFoldDB" id="A0A1H7R426"/>
<sequence length="99" mass="11000">MRLTPQQQTTIRRIVADQAGEAARVRLFGSRLDDTARGGDVDLMVELDEPVEQPARLSATLSARISRHLQGRRVDVVLSAPNLRPLPIHEVARREGVLL</sequence>
<keyword evidence="3" id="KW-1185">Reference proteome</keyword>
<dbReference type="SUPFAM" id="SSF81301">
    <property type="entry name" value="Nucleotidyltransferase"/>
    <property type="match status" value="1"/>
</dbReference>
<dbReference type="InterPro" id="IPR002934">
    <property type="entry name" value="Polymerase_NTP_transf_dom"/>
</dbReference>
<proteinExistence type="predicted"/>
<dbReference type="Gene3D" id="3.30.460.10">
    <property type="entry name" value="Beta Polymerase, domain 2"/>
    <property type="match status" value="1"/>
</dbReference>
<gene>
    <name evidence="2" type="ORF">SAMN05444515_12051</name>
</gene>
<organism evidence="2 3">
    <name type="scientific">Ectothiorhodospira marina</name>
    <dbReference type="NCBI Taxonomy" id="1396821"/>
    <lineage>
        <taxon>Bacteria</taxon>
        <taxon>Pseudomonadati</taxon>
        <taxon>Pseudomonadota</taxon>
        <taxon>Gammaproteobacteria</taxon>
        <taxon>Chromatiales</taxon>
        <taxon>Ectothiorhodospiraceae</taxon>
        <taxon>Ectothiorhodospira</taxon>
    </lineage>
</organism>
<evidence type="ECO:0000259" key="1">
    <source>
        <dbReference type="Pfam" id="PF01909"/>
    </source>
</evidence>
<evidence type="ECO:0000313" key="3">
    <source>
        <dbReference type="Proteomes" id="UP000199256"/>
    </source>
</evidence>
<feature type="domain" description="Polymerase nucleotidyl transferase" evidence="1">
    <location>
        <begin position="11"/>
        <end position="82"/>
    </location>
</feature>
<evidence type="ECO:0000313" key="2">
    <source>
        <dbReference type="EMBL" id="SEL54991.1"/>
    </source>
</evidence>
<accession>A0A1H7R426</accession>
<dbReference type="RefSeq" id="WP_090255421.1">
    <property type="nucleotide sequence ID" value="NZ_FOAA01000020.1"/>
</dbReference>